<dbReference type="Proteomes" id="UP000064189">
    <property type="component" value="Unassembled WGS sequence"/>
</dbReference>
<keyword evidence="2" id="KW-1185">Reference proteome</keyword>
<dbReference type="EMBL" id="LNNH01000029">
    <property type="protein sequence ID" value="KWW16955.1"/>
    <property type="molecule type" value="Genomic_DNA"/>
</dbReference>
<dbReference type="Pfam" id="PF14398">
    <property type="entry name" value="ATPgrasp_YheCD"/>
    <property type="match status" value="1"/>
</dbReference>
<gene>
    <name evidence="1" type="ORF">AS888_23520</name>
</gene>
<dbReference type="InterPro" id="IPR026838">
    <property type="entry name" value="YheC/D"/>
</dbReference>
<protein>
    <recommendedName>
        <fullName evidence="3">YheC/YheD family protein</fullName>
    </recommendedName>
</protein>
<organism evidence="1 2">
    <name type="scientific">Peribacillus simplex</name>
    <dbReference type="NCBI Taxonomy" id="1478"/>
    <lineage>
        <taxon>Bacteria</taxon>
        <taxon>Bacillati</taxon>
        <taxon>Bacillota</taxon>
        <taxon>Bacilli</taxon>
        <taxon>Bacillales</taxon>
        <taxon>Bacillaceae</taxon>
        <taxon>Peribacillus</taxon>
    </lineage>
</organism>
<proteinExistence type="predicted"/>
<accession>A0A120GP22</accession>
<evidence type="ECO:0000313" key="2">
    <source>
        <dbReference type="Proteomes" id="UP000064189"/>
    </source>
</evidence>
<name>A0A120GP22_9BACI</name>
<dbReference type="AlphaFoldDB" id="A0A120GP22"/>
<reference evidence="1 2" key="1">
    <citation type="submission" date="2015-11" db="EMBL/GenBank/DDBJ databases">
        <title>Genome Sequence of Bacillus simplex strain VanAntwerpen2.</title>
        <authorList>
            <person name="Couger M.B."/>
        </authorList>
    </citation>
    <scope>NUCLEOTIDE SEQUENCE [LARGE SCALE GENOMIC DNA]</scope>
    <source>
        <strain evidence="1 2">VanAntwerpen02</strain>
    </source>
</reference>
<dbReference type="Gene3D" id="3.30.470.20">
    <property type="entry name" value="ATP-grasp fold, B domain"/>
    <property type="match status" value="1"/>
</dbReference>
<dbReference type="SUPFAM" id="SSF56059">
    <property type="entry name" value="Glutathione synthetase ATP-binding domain-like"/>
    <property type="match status" value="1"/>
</dbReference>
<comment type="caution">
    <text evidence="1">The sequence shown here is derived from an EMBL/GenBank/DDBJ whole genome shotgun (WGS) entry which is preliminary data.</text>
</comment>
<evidence type="ECO:0008006" key="3">
    <source>
        <dbReference type="Google" id="ProtNLM"/>
    </source>
</evidence>
<sequence>MLIGLMATSDSHENHYFTEIAKTAKPFNMNVCKFTPENIDSDLKKVRGERFDQEKETWIAASFNIPDYIYDRCFHGLSRQPSETRNKINWLKEHSSFLGLGLPGKWEVYQTLKKHPLLQAFFPETVQVSTSEDIIGHLERLDRIIIKPEFGAGGTGIYLLSKNDDGTLVSMTKKGNKYDRQFTSTSQLNKWLQHLLNRYKYLCQPYLELCNQEHEPFDLRILLQKNERNQWVERGRGIRTGQKDGITSNLATGGEAITLDAFIKKNPETISIAVEQKIQHILRTLPAEIEAVFERLFELGIDLGIDKKGQLWIMDINSKPGRKIIQALQPENMKDIHRAPLQYSQYLANHLQKAGE</sequence>
<evidence type="ECO:0000313" key="1">
    <source>
        <dbReference type="EMBL" id="KWW16955.1"/>
    </source>
</evidence>